<evidence type="ECO:0000313" key="2">
    <source>
        <dbReference type="EMBL" id="ERT06237.1"/>
    </source>
</evidence>
<dbReference type="OrthoDB" id="451813at2"/>
<evidence type="ECO:0000313" key="1">
    <source>
        <dbReference type="EMBL" id="ERT03855.1"/>
    </source>
</evidence>
<protein>
    <submittedName>
        <fullName evidence="3">Uncharacterized protein</fullName>
    </submittedName>
</protein>
<name>U7QH35_9CYAN</name>
<evidence type="ECO:0000313" key="3">
    <source>
        <dbReference type="EMBL" id="ERT07208.1"/>
    </source>
</evidence>
<evidence type="ECO:0000313" key="4">
    <source>
        <dbReference type="Proteomes" id="UP000017127"/>
    </source>
</evidence>
<accession>U7QH35</accession>
<sequence>MTLSELKAQAQALGLSKYFISQHGDLRKKSTWQAAVNACEVSESLEEQETEETVSDDLFEPLVEPEIINITPESHPETWELLQPPIEPGKLINKSVDGDYWVVIGDWVKLDEAHTCQVTHVLAENDVEIQIEESGKILNVTPDRIRHLTEAELDEVEAPEFMIATQPETPTTYQVITDNPEIPSRVFTPKSFLHYKKPEESLHKRTPPKLPLQDFFAALFSPPNHYQTSQ</sequence>
<dbReference type="EMBL" id="AUZM01000024">
    <property type="protein sequence ID" value="ERT07208.1"/>
    <property type="molecule type" value="Genomic_DNA"/>
</dbReference>
<dbReference type="AlphaFoldDB" id="U7QH35"/>
<comment type="caution">
    <text evidence="3">The sequence shown here is derived from an EMBL/GenBank/DDBJ whole genome shotgun (WGS) entry which is preliminary data.</text>
</comment>
<dbReference type="Proteomes" id="UP000017127">
    <property type="component" value="Unassembled WGS sequence"/>
</dbReference>
<dbReference type="RefSeq" id="WP_023066541.1">
    <property type="nucleotide sequence ID" value="NZ_AUZM01000024.1"/>
</dbReference>
<organism evidence="3 4">
    <name type="scientific">Lyngbya aestuarii BL J</name>
    <dbReference type="NCBI Taxonomy" id="1348334"/>
    <lineage>
        <taxon>Bacteria</taxon>
        <taxon>Bacillati</taxon>
        <taxon>Cyanobacteriota</taxon>
        <taxon>Cyanophyceae</taxon>
        <taxon>Oscillatoriophycideae</taxon>
        <taxon>Oscillatoriales</taxon>
        <taxon>Microcoleaceae</taxon>
        <taxon>Lyngbya</taxon>
    </lineage>
</organism>
<gene>
    <name evidence="3" type="ORF">M595_2759</name>
    <name evidence="2" type="ORF">M595_3854</name>
    <name evidence="1" type="ORF">M595_6204</name>
</gene>
<dbReference type="EMBL" id="AUZM01000040">
    <property type="protein sequence ID" value="ERT06237.1"/>
    <property type="molecule type" value="Genomic_DNA"/>
</dbReference>
<reference evidence="3 4" key="1">
    <citation type="journal article" date="2013" name="Front. Microbiol.">
        <title>Comparative genomic analyses of the cyanobacterium, Lyngbya aestuarii BL J, a powerful hydrogen producer.</title>
        <authorList>
            <person name="Kothari A."/>
            <person name="Vaughn M."/>
            <person name="Garcia-Pichel F."/>
        </authorList>
    </citation>
    <scope>NUCLEOTIDE SEQUENCE [LARGE SCALE GENOMIC DNA]</scope>
    <source>
        <strain evidence="3 4">BL J</strain>
    </source>
</reference>
<proteinExistence type="predicted"/>
<dbReference type="EMBL" id="AUZM01000178">
    <property type="protein sequence ID" value="ERT03855.1"/>
    <property type="molecule type" value="Genomic_DNA"/>
</dbReference>
<keyword evidence="4" id="KW-1185">Reference proteome</keyword>